<organism evidence="1 2">
    <name type="scientific">Rhizophagus irregularis</name>
    <dbReference type="NCBI Taxonomy" id="588596"/>
    <lineage>
        <taxon>Eukaryota</taxon>
        <taxon>Fungi</taxon>
        <taxon>Fungi incertae sedis</taxon>
        <taxon>Mucoromycota</taxon>
        <taxon>Glomeromycotina</taxon>
        <taxon>Glomeromycetes</taxon>
        <taxon>Glomerales</taxon>
        <taxon>Glomeraceae</taxon>
        <taxon>Rhizophagus</taxon>
    </lineage>
</organism>
<dbReference type="Proteomes" id="UP000232688">
    <property type="component" value="Unassembled WGS sequence"/>
</dbReference>
<reference evidence="1 2" key="2">
    <citation type="submission" date="2017-10" db="EMBL/GenBank/DDBJ databases">
        <title>Genome analyses suggest a sexual origin of heterokaryosis in a supposedly ancient asexual fungus.</title>
        <authorList>
            <person name="Corradi N."/>
            <person name="Sedzielewska K."/>
            <person name="Noel J."/>
            <person name="Charron P."/>
            <person name="Farinelli L."/>
            <person name="Marton T."/>
            <person name="Kruger M."/>
            <person name="Pelin A."/>
            <person name="Brachmann A."/>
            <person name="Corradi N."/>
        </authorList>
    </citation>
    <scope>NUCLEOTIDE SEQUENCE [LARGE SCALE GENOMIC DNA]</scope>
    <source>
        <strain evidence="1 2">A1</strain>
    </source>
</reference>
<sequence>MDEILHVESLQLFVQKISNWLENLEFKRSDTREYSESKQRLLEFIIKYCKKIRYFKTGTPDNNNIYQLIENNQHSINYINIEVDLFNDHTDLSDLSSSVLQNLGQILPSKLEYLCLGLCINTSDLEIFLKNSQNTFIKKLVISYKLYDKGDEVLFYIKKYIMNKERVKYLVFDNNDSKFELFTLKNEVNEFKLHNIIVKKLSDLYIINPYDFIINNYSQY</sequence>
<dbReference type="AlphaFoldDB" id="A0A2N0QT11"/>
<name>A0A2N0QT11_9GLOM</name>
<evidence type="ECO:0000313" key="1">
    <source>
        <dbReference type="EMBL" id="PKC54203.1"/>
    </source>
</evidence>
<comment type="caution">
    <text evidence="1">The sequence shown here is derived from an EMBL/GenBank/DDBJ whole genome shotgun (WGS) entry which is preliminary data.</text>
</comment>
<proteinExistence type="predicted"/>
<reference evidence="1 2" key="1">
    <citation type="submission" date="2017-10" db="EMBL/GenBank/DDBJ databases">
        <title>Extensive intraspecific genome diversity in a model arbuscular mycorrhizal fungus.</title>
        <authorList>
            <person name="Chen E.C.H."/>
            <person name="Morin E."/>
            <person name="Baudet D."/>
            <person name="Noel J."/>
            <person name="Ndikumana S."/>
            <person name="Charron P."/>
            <person name="St-Onge C."/>
            <person name="Giorgi J."/>
            <person name="Grigoriev I.V."/>
            <person name="Roux C."/>
            <person name="Martin F.M."/>
            <person name="Corradi N."/>
        </authorList>
    </citation>
    <scope>NUCLEOTIDE SEQUENCE [LARGE SCALE GENOMIC DNA]</scope>
    <source>
        <strain evidence="1 2">A1</strain>
    </source>
</reference>
<accession>A0A2N0QT11</accession>
<protein>
    <submittedName>
        <fullName evidence="1">Uncharacterized protein</fullName>
    </submittedName>
</protein>
<dbReference type="VEuPathDB" id="FungiDB:RhiirA1_477769"/>
<gene>
    <name evidence="1" type="ORF">RhiirA1_477769</name>
</gene>
<evidence type="ECO:0000313" key="2">
    <source>
        <dbReference type="Proteomes" id="UP000232688"/>
    </source>
</evidence>
<dbReference type="EMBL" id="LLXH01003458">
    <property type="protein sequence ID" value="PKC54203.1"/>
    <property type="molecule type" value="Genomic_DNA"/>
</dbReference>